<proteinExistence type="predicted"/>
<dbReference type="EMBL" id="JYNU01000006">
    <property type="protein sequence ID" value="KMO80032.1"/>
    <property type="molecule type" value="Genomic_DNA"/>
</dbReference>
<organism evidence="1 2">
    <name type="scientific">Mycolicibacterium obuense</name>
    <dbReference type="NCBI Taxonomy" id="1807"/>
    <lineage>
        <taxon>Bacteria</taxon>
        <taxon>Bacillati</taxon>
        <taxon>Actinomycetota</taxon>
        <taxon>Actinomycetes</taxon>
        <taxon>Mycobacteriales</taxon>
        <taxon>Mycobacteriaceae</taxon>
        <taxon>Mycolicibacterium</taxon>
    </lineage>
</organism>
<protein>
    <recommendedName>
        <fullName evidence="3">TetR family transcriptional regulator</fullName>
    </recommendedName>
</protein>
<dbReference type="PATRIC" id="fig|1807.14.peg.1172"/>
<gene>
    <name evidence="1" type="ORF">MOBUDSM44075_01166</name>
</gene>
<reference evidence="1 2" key="1">
    <citation type="journal article" date="2015" name="Genome Biol. Evol.">
        <title>Characterization of Three Mycobacterium spp. with Potential Use in Bioremediation by Genome Sequencing and Comparative Genomics.</title>
        <authorList>
            <person name="Das S."/>
            <person name="Pettersson B.M."/>
            <person name="Behra P.R."/>
            <person name="Ramesh M."/>
            <person name="Dasgupta S."/>
            <person name="Bhattacharya A."/>
            <person name="Kirsebom L.A."/>
        </authorList>
    </citation>
    <scope>NUCLEOTIDE SEQUENCE [LARGE SCALE GENOMIC DNA]</scope>
    <source>
        <strain evidence="1 2">DSM 44075</strain>
    </source>
</reference>
<dbReference type="Proteomes" id="UP000036313">
    <property type="component" value="Unassembled WGS sequence"/>
</dbReference>
<comment type="caution">
    <text evidence="1">The sequence shown here is derived from an EMBL/GenBank/DDBJ whole genome shotgun (WGS) entry which is preliminary data.</text>
</comment>
<dbReference type="Gene3D" id="1.10.357.10">
    <property type="entry name" value="Tetracycline Repressor, domain 2"/>
    <property type="match status" value="1"/>
</dbReference>
<evidence type="ECO:0008006" key="3">
    <source>
        <dbReference type="Google" id="ProtNLM"/>
    </source>
</evidence>
<name>A0A0J6WE65_9MYCO</name>
<evidence type="ECO:0000313" key="1">
    <source>
        <dbReference type="EMBL" id="KMO80032.1"/>
    </source>
</evidence>
<dbReference type="AlphaFoldDB" id="A0A0J6WE65"/>
<evidence type="ECO:0000313" key="2">
    <source>
        <dbReference type="Proteomes" id="UP000036313"/>
    </source>
</evidence>
<sequence>MPEATAAKMFPSFDDVIVDICLRRIRVVDISTEAASGSVARVSAQLTSVMLFIAEEPELAAACASVFLDSGTAAQRARELIGQEIHRLIASAAGAGAWPEVRTTLELAFSGALIQAAMGSMPYGLAADRLQDAVTLLLENGPRR</sequence>
<accession>A0A0J6WE65</accession>